<gene>
    <name evidence="1" type="ORF">SLAVMIC_00617</name>
</gene>
<name>A0A8D9CCF0_9VIRU</name>
<proteinExistence type="predicted"/>
<accession>A0A8D9CCF0</accession>
<organism evidence="1">
    <name type="scientific">uncultured marine phage</name>
    <dbReference type="NCBI Taxonomy" id="707152"/>
    <lineage>
        <taxon>Viruses</taxon>
        <taxon>environmental samples</taxon>
    </lineage>
</organism>
<reference evidence="1" key="1">
    <citation type="submission" date="2021-06" db="EMBL/GenBank/DDBJ databases">
        <authorList>
            <person name="Gannon L."/>
            <person name="Redgwell R T."/>
            <person name="Michniewski S."/>
            <person name="Harrison D C."/>
            <person name="Millard A."/>
        </authorList>
    </citation>
    <scope>NUCLEOTIDE SEQUENCE</scope>
</reference>
<sequence>MEDWEEFNLNIEIDGEFVPTLVLIKKMSESYMYTIPEYNAHGYTKDEDGIFIGVQRSVDSWYKYQEIKRKREEKK</sequence>
<protein>
    <submittedName>
        <fullName evidence="1">Uncharacterized protein</fullName>
    </submittedName>
</protein>
<evidence type="ECO:0000313" key="1">
    <source>
        <dbReference type="EMBL" id="CAG7580966.1"/>
    </source>
</evidence>
<dbReference type="EMBL" id="OU342829">
    <property type="protein sequence ID" value="CAG7580966.1"/>
    <property type="molecule type" value="Genomic_DNA"/>
</dbReference>